<evidence type="ECO:0000256" key="2">
    <source>
        <dbReference type="SAM" id="SignalP"/>
    </source>
</evidence>
<feature type="compositionally biased region" description="Polar residues" evidence="1">
    <location>
        <begin position="996"/>
        <end position="1011"/>
    </location>
</feature>
<feature type="region of interest" description="Disordered" evidence="1">
    <location>
        <begin position="423"/>
        <end position="453"/>
    </location>
</feature>
<comment type="caution">
    <text evidence="4">The sequence shown here is derived from an EMBL/GenBank/DDBJ whole genome shotgun (WGS) entry which is preliminary data.</text>
</comment>
<dbReference type="Proteomes" id="UP000078340">
    <property type="component" value="Unassembled WGS sequence"/>
</dbReference>
<dbReference type="InterPro" id="IPR021822">
    <property type="entry name" value="DUF3405"/>
</dbReference>
<name>A0A179HHV3_PURLI</name>
<feature type="signal peptide" evidence="2">
    <location>
        <begin position="1"/>
        <end position="23"/>
    </location>
</feature>
<gene>
    <name evidence="4" type="ORF">VFPFJ_07514</name>
</gene>
<evidence type="ECO:0000313" key="4">
    <source>
        <dbReference type="EMBL" id="OAQ89049.1"/>
    </source>
</evidence>
<dbReference type="SUPFAM" id="SSF49482">
    <property type="entry name" value="Aromatic compound dioxygenase"/>
    <property type="match status" value="1"/>
</dbReference>
<keyword evidence="2" id="KW-0732">Signal</keyword>
<evidence type="ECO:0000256" key="1">
    <source>
        <dbReference type="SAM" id="MobiDB-lite"/>
    </source>
</evidence>
<evidence type="ECO:0000313" key="5">
    <source>
        <dbReference type="Proteomes" id="UP000078340"/>
    </source>
</evidence>
<proteinExistence type="predicted"/>
<dbReference type="CDD" id="cd03457">
    <property type="entry name" value="intradiol_dioxygenase_like"/>
    <property type="match status" value="1"/>
</dbReference>
<accession>A0A179HHV3</accession>
<dbReference type="Pfam" id="PF11885">
    <property type="entry name" value="DUF3405"/>
    <property type="match status" value="1"/>
</dbReference>
<organism evidence="4 5">
    <name type="scientific">Purpureocillium lilacinum</name>
    <name type="common">Paecilomyces lilacinus</name>
    <dbReference type="NCBI Taxonomy" id="33203"/>
    <lineage>
        <taxon>Eukaryota</taxon>
        <taxon>Fungi</taxon>
        <taxon>Dikarya</taxon>
        <taxon>Ascomycota</taxon>
        <taxon>Pezizomycotina</taxon>
        <taxon>Sordariomycetes</taxon>
        <taxon>Hypocreomycetidae</taxon>
        <taxon>Hypocreales</taxon>
        <taxon>Ophiocordycipitaceae</taxon>
        <taxon>Purpureocillium</taxon>
    </lineage>
</organism>
<dbReference type="PANTHER" id="PTHR36205">
    <property type="entry name" value="CHROMOSOME 19, WHOLE GENOME SHOTGUN SEQUENCE"/>
    <property type="match status" value="1"/>
</dbReference>
<sequence>MKATLIFFAALTGLGLSAPLTDADIDAALETRDLRSCIQKCSTGAVAGSFACALGYSLQGLQEQGPKHAQFMHVAGEYVRENIIESQEGVHMVLDYQVVDVNTCDPVPDVYLEMWHCNSTGVYSGIVASGNGDSSDGSNINNTWLRGIQKTDCDGVAQFQSVFPGHYTSRATHIHIMVHANATLLPNMTLGRENYASHVGQAFFDQDLIAQVEKLEPYASNTQELTKNAADGILSEETATDGVDPFMEYTLLTDDIQDGIFAWLAFGINTTGSDSIVPAAYYYEGGGVSNVSVNNLRLGSEGDAYRLRAADTITVSKHVARLHDTEDQVFQLQESADELLSEEIDIYPRDEIDDRPSNLTASLVGRSLDGDGDDDAVDFDDENVPEANLEGEILMPLPWMRFSLLDGYFKGIKAIVKASELVPEHPRNSRKRPPRQSVPKHEDQKPEIYSPYDSATNNITQCYLDISNSTPVPNIYAYRGIPQQMPSPAIGSYDLLGIRSDVCFDRFGRYGPYGFGYRKAHGGSGVGLDTENSGSDAVWAQTGQIDYGNINWSDAQERCFASNRHRFDSAPLGRTAESINRDNKLKRMRASNDDEQRKEKVNPRSELRHRSAVVVRLYTGFQWTELAILNLRAMISELSLNTGGEYAVHLLLQVHNTDLPIWSDDETLGRLLQAHVPVEFHGLVSVWSESEMTLYYPGAFDAPLANPSERSAHGFYRSGHLPLQVFAMDHPQYSNYWNWEVDIRVVGSYYEFFDRMGRWADEQPRRLLWERNARYYIPSYHGSWDNFSRTAHFDTKQYGRPDVFGPVAFPGQKRLRHEKRQASALPANCIEQPEDCGVGEAADLITLNPIFDTVDSGWIFSDDITGYPGASPSEPPRRCAIVTASRLSGRLLKAMHEEVWRHHHTMFSEMFPPTIALHHGFKAVYAPHPVYLDRAWYPVNEIDAVFNSGAAHSTSGIGSPFDQKNEHNFKGSTWYYNSEFAGLLWRRWLGYAQTQPGRRSSSIRGAMTSSARGGFEEESDEGSSGRMCLRSMIVHPIKHEGPGDV</sequence>
<dbReference type="Gene3D" id="2.60.130.10">
    <property type="entry name" value="Aromatic compound dioxygenase"/>
    <property type="match status" value="1"/>
</dbReference>
<dbReference type="InterPro" id="IPR015889">
    <property type="entry name" value="Intradiol_dOase_core"/>
</dbReference>
<dbReference type="GO" id="GO:0008199">
    <property type="term" value="F:ferric iron binding"/>
    <property type="evidence" value="ECO:0007669"/>
    <property type="project" value="InterPro"/>
</dbReference>
<feature type="chain" id="PRO_5008103539" evidence="2">
    <location>
        <begin position="24"/>
        <end position="1045"/>
    </location>
</feature>
<dbReference type="AlphaFoldDB" id="A0A179HHV3"/>
<dbReference type="GO" id="GO:0016702">
    <property type="term" value="F:oxidoreductase activity, acting on single donors with incorporation of molecular oxygen, incorporation of two atoms of oxygen"/>
    <property type="evidence" value="ECO:0007669"/>
    <property type="project" value="InterPro"/>
</dbReference>
<feature type="region of interest" description="Disordered" evidence="1">
    <location>
        <begin position="996"/>
        <end position="1024"/>
    </location>
</feature>
<evidence type="ECO:0000259" key="3">
    <source>
        <dbReference type="Pfam" id="PF00775"/>
    </source>
</evidence>
<reference evidence="4 5" key="1">
    <citation type="submission" date="2016-02" db="EMBL/GenBank/DDBJ databases">
        <title>Biosynthesis of antibiotic leucinostatins and their inhibition on Phytophthora in bio-control Purpureocillium lilacinum.</title>
        <authorList>
            <person name="Wang G."/>
            <person name="Liu Z."/>
            <person name="Lin R."/>
            <person name="Li E."/>
            <person name="Mao Z."/>
            <person name="Ling J."/>
            <person name="Yin W."/>
            <person name="Xie B."/>
        </authorList>
    </citation>
    <scope>NUCLEOTIDE SEQUENCE [LARGE SCALE GENOMIC DNA]</scope>
    <source>
        <strain evidence="4">PLFJ-1</strain>
    </source>
</reference>
<protein>
    <submittedName>
        <fullName evidence="4">Major facilitator superfamily transporter</fullName>
    </submittedName>
</protein>
<feature type="domain" description="Intradiol ring-cleavage dioxygenases" evidence="3">
    <location>
        <begin position="65"/>
        <end position="171"/>
    </location>
</feature>
<dbReference type="EMBL" id="LSBI01000006">
    <property type="protein sequence ID" value="OAQ89049.1"/>
    <property type="molecule type" value="Genomic_DNA"/>
</dbReference>
<dbReference type="InterPro" id="IPR000627">
    <property type="entry name" value="Intradiol_dOase_C"/>
</dbReference>
<dbReference type="PANTHER" id="PTHR36205:SF3">
    <property type="entry name" value="MAJOR FACILITATOR SUPERFAMILY TRANSPORTER"/>
    <property type="match status" value="1"/>
</dbReference>
<dbReference type="Pfam" id="PF00775">
    <property type="entry name" value="Dioxygenase_C"/>
    <property type="match status" value="1"/>
</dbReference>